<dbReference type="Gene3D" id="3.30.200.100">
    <property type="entry name" value="MucB/RseB, C-terminal domain"/>
    <property type="match status" value="1"/>
</dbReference>
<dbReference type="Gene3D" id="2.50.20.10">
    <property type="entry name" value="Lipoprotein localisation LolA/LolB/LppX"/>
    <property type="match status" value="1"/>
</dbReference>
<comment type="caution">
    <text evidence="8">The sequence shown here is derived from an EMBL/GenBank/DDBJ whole genome shotgun (WGS) entry which is preliminary data.</text>
</comment>
<dbReference type="CDD" id="cd16327">
    <property type="entry name" value="RseB"/>
    <property type="match status" value="1"/>
</dbReference>
<evidence type="ECO:0000256" key="4">
    <source>
        <dbReference type="ARBA" id="ARBA00022764"/>
    </source>
</evidence>
<evidence type="ECO:0000256" key="3">
    <source>
        <dbReference type="ARBA" id="ARBA00022729"/>
    </source>
</evidence>
<dbReference type="RefSeq" id="WP_305748384.1">
    <property type="nucleotide sequence ID" value="NZ_JAUZEE010000002.1"/>
</dbReference>
<keyword evidence="3 5" id="KW-0732">Signal</keyword>
<gene>
    <name evidence="8" type="ORF">Q8X39_04180</name>
</gene>
<evidence type="ECO:0000259" key="7">
    <source>
        <dbReference type="Pfam" id="PF17188"/>
    </source>
</evidence>
<sequence length="360" mass="38431">MTARRLGATAALLSIVQATSAMAAGNAPAAPAAGAAASVVAPALVGDAAALVKRIQDAAARLSYTGTFVVGAGSQVTSLRVTHVGHAGDQIDRIEALDGELRQVYRHNDRVHVLWPRLHAALIEQRDPGMPLPGQIVGGPLPRLDMYELQAGASDRVAGHDATVLLLKPRDGLRYAQKLWIDSATGLLLRTDILDEHGRVLESAGFSELRWIQRPAAQALLAEMHQLKGYRVERPAVVMTDLAREGWSLSQPMTGFLASYAVRHPPGLSGASATAEHGVPASRPAREVVQAVFTDGLTTVSLFIEPHDGARHGSTEKASQQGATQLLGVRQGDWWITAVGDVPRATLQTFATRLERRRNP</sequence>
<evidence type="ECO:0000256" key="2">
    <source>
        <dbReference type="ARBA" id="ARBA00008150"/>
    </source>
</evidence>
<keyword evidence="9" id="KW-1185">Reference proteome</keyword>
<dbReference type="Pfam" id="PF03888">
    <property type="entry name" value="MucB_RseB"/>
    <property type="match status" value="1"/>
</dbReference>
<feature type="signal peptide" evidence="5">
    <location>
        <begin position="1"/>
        <end position="23"/>
    </location>
</feature>
<evidence type="ECO:0000259" key="6">
    <source>
        <dbReference type="Pfam" id="PF03888"/>
    </source>
</evidence>
<reference evidence="8 9" key="1">
    <citation type="submission" date="2023-08" db="EMBL/GenBank/DDBJ databases">
        <authorList>
            <person name="Roldan D.M."/>
            <person name="Menes R.J."/>
        </authorList>
    </citation>
    <scope>NUCLEOTIDE SEQUENCE [LARGE SCALE GENOMIC DNA]</scope>
    <source>
        <strain evidence="8 9">CCM 2812</strain>
    </source>
</reference>
<feature type="domain" description="MucB/RseB N-terminal" evidence="6">
    <location>
        <begin position="47"/>
        <end position="218"/>
    </location>
</feature>
<dbReference type="EMBL" id="JAUZEE010000002">
    <property type="protein sequence ID" value="MDP4299819.1"/>
    <property type="molecule type" value="Genomic_DNA"/>
</dbReference>
<comment type="subcellular location">
    <subcellularLocation>
        <location evidence="1">Periplasm</location>
    </subcellularLocation>
</comment>
<accession>A0ABT9G011</accession>
<evidence type="ECO:0000256" key="1">
    <source>
        <dbReference type="ARBA" id="ARBA00004418"/>
    </source>
</evidence>
<keyword evidence="4" id="KW-0574">Periplasm</keyword>
<dbReference type="Proteomes" id="UP001235760">
    <property type="component" value="Unassembled WGS sequence"/>
</dbReference>
<dbReference type="PIRSF" id="PIRSF005427">
    <property type="entry name" value="RseB"/>
    <property type="match status" value="1"/>
</dbReference>
<dbReference type="Pfam" id="PF17188">
    <property type="entry name" value="MucB_RseB_C"/>
    <property type="match status" value="1"/>
</dbReference>
<name>A0ABT9G011_LEPDI</name>
<organism evidence="8 9">
    <name type="scientific">Leptothrix discophora</name>
    <dbReference type="NCBI Taxonomy" id="89"/>
    <lineage>
        <taxon>Bacteria</taxon>
        <taxon>Pseudomonadati</taxon>
        <taxon>Pseudomonadota</taxon>
        <taxon>Betaproteobacteria</taxon>
        <taxon>Burkholderiales</taxon>
        <taxon>Sphaerotilaceae</taxon>
        <taxon>Leptothrix</taxon>
    </lineage>
</organism>
<proteinExistence type="inferred from homology"/>
<evidence type="ECO:0000256" key="5">
    <source>
        <dbReference type="SAM" id="SignalP"/>
    </source>
</evidence>
<protein>
    <submittedName>
        <fullName evidence="8">MucB/RseB C-terminal domain-containing protein</fullName>
    </submittedName>
</protein>
<comment type="similarity">
    <text evidence="2">Belongs to the RseB family.</text>
</comment>
<evidence type="ECO:0000313" key="8">
    <source>
        <dbReference type="EMBL" id="MDP4299819.1"/>
    </source>
</evidence>
<dbReference type="InterPro" id="IPR033434">
    <property type="entry name" value="MucB/RseB_N"/>
</dbReference>
<dbReference type="InterPro" id="IPR033436">
    <property type="entry name" value="MucB/RseB_C"/>
</dbReference>
<feature type="domain" description="MucB/RseB C-terminal" evidence="7">
    <location>
        <begin position="244"/>
        <end position="354"/>
    </location>
</feature>
<dbReference type="PANTHER" id="PTHR38782:SF1">
    <property type="entry name" value="SIGMA-E FACTOR REGULATORY PROTEIN RSEB"/>
    <property type="match status" value="1"/>
</dbReference>
<feature type="chain" id="PRO_5046476377" evidence="5">
    <location>
        <begin position="24"/>
        <end position="360"/>
    </location>
</feature>
<evidence type="ECO:0000313" key="9">
    <source>
        <dbReference type="Proteomes" id="UP001235760"/>
    </source>
</evidence>
<dbReference type="InterPro" id="IPR038484">
    <property type="entry name" value="MucB/RseB_C_sf"/>
</dbReference>
<dbReference type="PANTHER" id="PTHR38782">
    <property type="match status" value="1"/>
</dbReference>
<dbReference type="InterPro" id="IPR005588">
    <property type="entry name" value="MucB_RseB"/>
</dbReference>